<dbReference type="Pfam" id="PF06853">
    <property type="entry name" value="DUF1249"/>
    <property type="match status" value="1"/>
</dbReference>
<name>A0A8H2PMZ8_9GAMM</name>
<dbReference type="OrthoDB" id="9793663at2"/>
<organism evidence="1 2">
    <name type="scientific">Colwellia ponticola</name>
    <dbReference type="NCBI Taxonomy" id="2304625"/>
    <lineage>
        <taxon>Bacteria</taxon>
        <taxon>Pseudomonadati</taxon>
        <taxon>Pseudomonadota</taxon>
        <taxon>Gammaproteobacteria</taxon>
        <taxon>Alteromonadales</taxon>
        <taxon>Colwelliaceae</taxon>
        <taxon>Colwellia</taxon>
    </lineage>
</organism>
<dbReference type="EMBL" id="SZVP01000001">
    <property type="protein sequence ID" value="TMM47507.1"/>
    <property type="molecule type" value="Genomic_DNA"/>
</dbReference>
<comment type="caution">
    <text evidence="1">The sequence shown here is derived from an EMBL/GenBank/DDBJ whole genome shotgun (WGS) entry which is preliminary data.</text>
</comment>
<dbReference type="Proteomes" id="UP000307702">
    <property type="component" value="Unassembled WGS sequence"/>
</dbReference>
<gene>
    <name evidence="1" type="ORF">FCS21_00550</name>
</gene>
<dbReference type="InterPro" id="IPR009659">
    <property type="entry name" value="DUF1249"/>
</dbReference>
<sequence>MSFFPNRASVNISKQSNQASYRPNLVSLMTLCANNYMLLLKVLANKTALGESRHFFISDFLNYNVTIQDVTRYTSVISFEQDSLSHTLKNIPRAVTNALQPRMTIRLYHDARMAEVLSTQDIRQVKPRYDYPNSHMHQQDEKQQINQFLNEWLHLCLRLGQVNVELNG</sequence>
<keyword evidence="2" id="KW-1185">Reference proteome</keyword>
<dbReference type="PANTHER" id="PTHR38774:SF1">
    <property type="entry name" value="CYTOPLASMIC PROTEIN"/>
    <property type="match status" value="1"/>
</dbReference>
<proteinExistence type="predicted"/>
<dbReference type="PANTHER" id="PTHR38774">
    <property type="entry name" value="CYTOPLASMIC PROTEIN-RELATED"/>
    <property type="match status" value="1"/>
</dbReference>
<reference evidence="1 2" key="1">
    <citation type="submission" date="2019-05" db="EMBL/GenBank/DDBJ databases">
        <title>Colwellia ponticola sp. nov., isolated from seawater.</title>
        <authorList>
            <person name="Yoon J.-H."/>
        </authorList>
    </citation>
    <scope>NUCLEOTIDE SEQUENCE [LARGE SCALE GENOMIC DNA]</scope>
    <source>
        <strain evidence="1 2">OISW-25</strain>
    </source>
</reference>
<accession>A0A8H2PMZ8</accession>
<dbReference type="AlphaFoldDB" id="A0A8H2PMZ8"/>
<evidence type="ECO:0000313" key="2">
    <source>
        <dbReference type="Proteomes" id="UP000307702"/>
    </source>
</evidence>
<dbReference type="RefSeq" id="WP_138620042.1">
    <property type="nucleotide sequence ID" value="NZ_SZVP01000001.1"/>
</dbReference>
<protein>
    <submittedName>
        <fullName evidence="1">DUF1249 domain-containing protein</fullName>
    </submittedName>
</protein>
<evidence type="ECO:0000313" key="1">
    <source>
        <dbReference type="EMBL" id="TMM47507.1"/>
    </source>
</evidence>